<protein>
    <submittedName>
        <fullName evidence="1">Uncharacterized protein</fullName>
    </submittedName>
</protein>
<accession>A0A6N8FGW3</accession>
<comment type="caution">
    <text evidence="1">The sequence shown here is derived from an EMBL/GenBank/DDBJ whole genome shotgun (WGS) entry which is preliminary data.</text>
</comment>
<reference evidence="1 2" key="1">
    <citation type="submission" date="2019-11" db="EMBL/GenBank/DDBJ databases">
        <authorList>
            <person name="Li X."/>
        </authorList>
    </citation>
    <scope>NUCLEOTIDE SEQUENCE [LARGE SCALE GENOMIC DNA]</scope>
    <source>
        <strain evidence="1 2">L9</strain>
    </source>
</reference>
<organism evidence="1 2">
    <name type="scientific">Ornithinibacillus caprae</name>
    <dbReference type="NCBI Taxonomy" id="2678566"/>
    <lineage>
        <taxon>Bacteria</taxon>
        <taxon>Bacillati</taxon>
        <taxon>Bacillota</taxon>
        <taxon>Bacilli</taxon>
        <taxon>Bacillales</taxon>
        <taxon>Bacillaceae</taxon>
        <taxon>Ornithinibacillus</taxon>
    </lineage>
</organism>
<evidence type="ECO:0000313" key="1">
    <source>
        <dbReference type="EMBL" id="MUK88695.1"/>
    </source>
</evidence>
<dbReference type="Proteomes" id="UP000469125">
    <property type="component" value="Unassembled WGS sequence"/>
</dbReference>
<sequence length="191" mass="22677">MKKLNKRKLLISVLVIVFVLIAITWQFPFSTLSLHKQIRYNPDNIVMGQYLANLDEFTQLYEDQPADDYMTAQVQSLMKLYELPWLNSKETAQVDQDVLSNTLFKIQSNRKIVTELIFREEYDQTTKMYLQSLLENILRLEEEVIKLKHSQTFTKNQLKRVTGNVHGYLWSHLDAVKTFYTSYKSEYEYSN</sequence>
<dbReference type="AlphaFoldDB" id="A0A6N8FGW3"/>
<proteinExistence type="predicted"/>
<dbReference type="RefSeq" id="WP_155668669.1">
    <property type="nucleotide sequence ID" value="NZ_WOCA01000006.1"/>
</dbReference>
<name>A0A6N8FGW3_9BACI</name>
<evidence type="ECO:0000313" key="2">
    <source>
        <dbReference type="Proteomes" id="UP000469125"/>
    </source>
</evidence>
<gene>
    <name evidence="1" type="ORF">GMD78_09855</name>
</gene>
<dbReference type="EMBL" id="WOCA01000006">
    <property type="protein sequence ID" value="MUK88695.1"/>
    <property type="molecule type" value="Genomic_DNA"/>
</dbReference>
<keyword evidence="2" id="KW-1185">Reference proteome</keyword>